<feature type="non-terminal residue" evidence="2">
    <location>
        <position position="379"/>
    </location>
</feature>
<keyword evidence="3" id="KW-1185">Reference proteome</keyword>
<comment type="caution">
    <text evidence="2">The sequence shown here is derived from an EMBL/GenBank/DDBJ whole genome shotgun (WGS) entry which is preliminary data.</text>
</comment>
<reference evidence="2" key="1">
    <citation type="submission" date="2021-02" db="EMBL/GenBank/DDBJ databases">
        <authorList>
            <person name="Nieuwenhuis M."/>
            <person name="Van De Peppel L.J.J."/>
        </authorList>
    </citation>
    <scope>NUCLEOTIDE SEQUENCE</scope>
    <source>
        <strain evidence="2">D49</strain>
    </source>
</reference>
<protein>
    <recommendedName>
        <fullName evidence="4">Alpha-methylacyl-CoA racemase</fullName>
    </recommendedName>
</protein>
<gene>
    <name evidence="2" type="ORF">H0H81_003715</name>
</gene>
<evidence type="ECO:0000313" key="3">
    <source>
        <dbReference type="Proteomes" id="UP000717328"/>
    </source>
</evidence>
<dbReference type="InterPro" id="IPR003673">
    <property type="entry name" value="CoA-Trfase_fam_III"/>
</dbReference>
<dbReference type="InterPro" id="IPR044855">
    <property type="entry name" value="CoA-Trfase_III_dom3_sf"/>
</dbReference>
<dbReference type="InterPro" id="IPR050509">
    <property type="entry name" value="CoA-transferase_III"/>
</dbReference>
<dbReference type="PANTHER" id="PTHR48228:SF5">
    <property type="entry name" value="ALPHA-METHYLACYL-COA RACEMASE"/>
    <property type="match status" value="1"/>
</dbReference>
<dbReference type="Pfam" id="PF02515">
    <property type="entry name" value="CoA_transf_3"/>
    <property type="match status" value="1"/>
</dbReference>
<dbReference type="AlphaFoldDB" id="A0A9P7GTC2"/>
<proteinExistence type="inferred from homology"/>
<dbReference type="SUPFAM" id="SSF89796">
    <property type="entry name" value="CoA-transferase family III (CaiB/BaiF)"/>
    <property type="match status" value="1"/>
</dbReference>
<evidence type="ECO:0008006" key="4">
    <source>
        <dbReference type="Google" id="ProtNLM"/>
    </source>
</evidence>
<dbReference type="GO" id="GO:0003824">
    <property type="term" value="F:catalytic activity"/>
    <property type="evidence" value="ECO:0007669"/>
    <property type="project" value="InterPro"/>
</dbReference>
<evidence type="ECO:0000313" key="2">
    <source>
        <dbReference type="EMBL" id="KAG5652777.1"/>
    </source>
</evidence>
<dbReference type="Proteomes" id="UP000717328">
    <property type="component" value="Unassembled WGS sequence"/>
</dbReference>
<dbReference type="OrthoDB" id="16747at2759"/>
<accession>A0A9P7GTC2</accession>
<comment type="similarity">
    <text evidence="1">Belongs to the CoA-transferase III family.</text>
</comment>
<organism evidence="2 3">
    <name type="scientific">Sphagnurus paluster</name>
    <dbReference type="NCBI Taxonomy" id="117069"/>
    <lineage>
        <taxon>Eukaryota</taxon>
        <taxon>Fungi</taxon>
        <taxon>Dikarya</taxon>
        <taxon>Basidiomycota</taxon>
        <taxon>Agaricomycotina</taxon>
        <taxon>Agaricomycetes</taxon>
        <taxon>Agaricomycetidae</taxon>
        <taxon>Agaricales</taxon>
        <taxon>Tricholomatineae</taxon>
        <taxon>Lyophyllaceae</taxon>
        <taxon>Sphagnurus</taxon>
    </lineage>
</organism>
<dbReference type="Gene3D" id="3.40.50.10540">
    <property type="entry name" value="Crotonobetainyl-coa:carnitine coa-transferase, domain 1"/>
    <property type="match status" value="1"/>
</dbReference>
<sequence length="379" mass="40559">FAGLAPGPFAGLILADNGASVTRVDKPGTVSIDVLCRGKRSIAVSPKTESGLAILKRLICNADVLIDPFRPGVMERLGLGPEVFLGDGNKPGLNPKLIYARIVGCVQDLRECCFSANPYVMLPGSDKPAFPLNLLADFAGGGLICALGILLALIERGKSGRGQVVNADMVSGAQYIAVYPLLHSLIPASPLFANPRGENLLDGGAPFYDIYTCSDGRHMSVGCLEPQFFHVFITTFLRALPHGFIPSGGWIPTAKMQSDRQQWSQLRDFLTRGFTTNTRDYWAQVFHETDACALPVLTPEEARASLPHGAPFPPTHPQIVGSSHPSVIRSSAAKTVLKTGKHTEEILKELGVSEAEKQKLISDGALEKAGSPSKTHAKL</sequence>
<dbReference type="PANTHER" id="PTHR48228">
    <property type="entry name" value="SUCCINYL-COA--D-CITRAMALATE COA-TRANSFERASE"/>
    <property type="match status" value="1"/>
</dbReference>
<dbReference type="Gene3D" id="3.30.1540.10">
    <property type="entry name" value="formyl-coa transferase, domain 3"/>
    <property type="match status" value="1"/>
</dbReference>
<dbReference type="InterPro" id="IPR023606">
    <property type="entry name" value="CoA-Trfase_III_dom_1_sf"/>
</dbReference>
<evidence type="ECO:0000256" key="1">
    <source>
        <dbReference type="ARBA" id="ARBA00008383"/>
    </source>
</evidence>
<dbReference type="EMBL" id="JABCKI010000099">
    <property type="protein sequence ID" value="KAG5652777.1"/>
    <property type="molecule type" value="Genomic_DNA"/>
</dbReference>
<name>A0A9P7GTC2_9AGAR</name>
<reference evidence="2" key="2">
    <citation type="submission" date="2021-10" db="EMBL/GenBank/DDBJ databases">
        <title>Phylogenomics reveals ancestral predisposition of the termite-cultivated fungus Termitomyces towards a domesticated lifestyle.</title>
        <authorList>
            <person name="Auxier B."/>
            <person name="Grum-Grzhimaylo A."/>
            <person name="Cardenas M.E."/>
            <person name="Lodge J.D."/>
            <person name="Laessoe T."/>
            <person name="Pedersen O."/>
            <person name="Smith M.E."/>
            <person name="Kuyper T.W."/>
            <person name="Franco-Molano E.A."/>
            <person name="Baroni T.J."/>
            <person name="Aanen D.K."/>
        </authorList>
    </citation>
    <scope>NUCLEOTIDE SEQUENCE</scope>
    <source>
        <strain evidence="2">D49</strain>
    </source>
</reference>